<evidence type="ECO:0000256" key="4">
    <source>
        <dbReference type="ARBA" id="ARBA00022723"/>
    </source>
</evidence>
<keyword evidence="6 8" id="KW-0408">Iron</keyword>
<dbReference type="GO" id="GO:0005506">
    <property type="term" value="F:iron ion binding"/>
    <property type="evidence" value="ECO:0007669"/>
    <property type="project" value="InterPro"/>
</dbReference>
<comment type="similarity">
    <text evidence="2 9">Belongs to the cytochrome P450 family.</text>
</comment>
<dbReference type="GO" id="GO:0020037">
    <property type="term" value="F:heme binding"/>
    <property type="evidence" value="ECO:0007669"/>
    <property type="project" value="InterPro"/>
</dbReference>
<name>A0A8D7BFV0_MUSAM</name>
<dbReference type="InterPro" id="IPR002401">
    <property type="entry name" value="Cyt_P450_E_grp-I"/>
</dbReference>
<dbReference type="PANTHER" id="PTHR47955:SF8">
    <property type="entry name" value="CYTOCHROME P450 71D11-LIKE"/>
    <property type="match status" value="1"/>
</dbReference>
<evidence type="ECO:0000256" key="7">
    <source>
        <dbReference type="ARBA" id="ARBA00023033"/>
    </source>
</evidence>
<keyword evidence="7 9" id="KW-0503">Monooxygenase</keyword>
<organism evidence="10">
    <name type="scientific">Musa acuminata subsp. malaccensis</name>
    <name type="common">Wild banana</name>
    <name type="synonym">Musa malaccensis</name>
    <dbReference type="NCBI Taxonomy" id="214687"/>
    <lineage>
        <taxon>Eukaryota</taxon>
        <taxon>Viridiplantae</taxon>
        <taxon>Streptophyta</taxon>
        <taxon>Embryophyta</taxon>
        <taxon>Tracheophyta</taxon>
        <taxon>Spermatophyta</taxon>
        <taxon>Magnoliopsida</taxon>
        <taxon>Liliopsida</taxon>
        <taxon>Zingiberales</taxon>
        <taxon>Musaceae</taxon>
        <taxon>Musa</taxon>
    </lineage>
</organism>
<feature type="binding site" description="axial binding residue" evidence="8">
    <location>
        <position position="518"/>
    </location>
    <ligand>
        <name>heme</name>
        <dbReference type="ChEBI" id="CHEBI:30413"/>
    </ligand>
    <ligandPart>
        <name>Fe</name>
        <dbReference type="ChEBI" id="CHEBI:18248"/>
    </ligandPart>
</feature>
<dbReference type="GO" id="GO:0016705">
    <property type="term" value="F:oxidoreductase activity, acting on paired donors, with incorporation or reduction of molecular oxygen"/>
    <property type="evidence" value="ECO:0007669"/>
    <property type="project" value="InterPro"/>
</dbReference>
<dbReference type="Pfam" id="PF00067">
    <property type="entry name" value="p450"/>
    <property type="match status" value="2"/>
</dbReference>
<keyword evidence="4 8" id="KW-0479">Metal-binding</keyword>
<dbReference type="Gene3D" id="1.10.630.10">
    <property type="entry name" value="Cytochrome P450"/>
    <property type="match status" value="2"/>
</dbReference>
<evidence type="ECO:0000256" key="2">
    <source>
        <dbReference type="ARBA" id="ARBA00010617"/>
    </source>
</evidence>
<keyword evidence="3 8" id="KW-0349">Heme</keyword>
<dbReference type="CDD" id="cd11072">
    <property type="entry name" value="CYP71-like"/>
    <property type="match status" value="1"/>
</dbReference>
<evidence type="ECO:0000313" key="10">
    <source>
        <dbReference type="EMBL" id="CAG1865598.1"/>
    </source>
</evidence>
<dbReference type="PANTHER" id="PTHR47955">
    <property type="entry name" value="CYTOCHROME P450 FAMILY 71 PROTEIN"/>
    <property type="match status" value="1"/>
</dbReference>
<dbReference type="PRINTS" id="PR00463">
    <property type="entry name" value="EP450I"/>
</dbReference>
<evidence type="ECO:0000256" key="8">
    <source>
        <dbReference type="PIRSR" id="PIRSR602401-1"/>
    </source>
</evidence>
<evidence type="ECO:0000256" key="3">
    <source>
        <dbReference type="ARBA" id="ARBA00022617"/>
    </source>
</evidence>
<dbReference type="PRINTS" id="PR00385">
    <property type="entry name" value="P450"/>
</dbReference>
<dbReference type="SUPFAM" id="SSF48264">
    <property type="entry name" value="Cytochrome P450"/>
    <property type="match status" value="2"/>
</dbReference>
<dbReference type="FunFam" id="1.10.630.10:FF:000043">
    <property type="entry name" value="Cytochrome P450 99A2"/>
    <property type="match status" value="1"/>
</dbReference>
<dbReference type="AlphaFoldDB" id="A0A8D7BFV0"/>
<dbReference type="InterPro" id="IPR001128">
    <property type="entry name" value="Cyt_P450"/>
</dbReference>
<dbReference type="EMBL" id="HG996475">
    <property type="protein sequence ID" value="CAG1865598.1"/>
    <property type="molecule type" value="Genomic_DNA"/>
</dbReference>
<keyword evidence="5 9" id="KW-0560">Oxidoreductase</keyword>
<dbReference type="FunFam" id="1.10.630.10:FF:000126">
    <property type="entry name" value="Predicted protein"/>
    <property type="match status" value="1"/>
</dbReference>
<evidence type="ECO:0000256" key="1">
    <source>
        <dbReference type="ARBA" id="ARBA00001971"/>
    </source>
</evidence>
<evidence type="ECO:0000256" key="9">
    <source>
        <dbReference type="RuleBase" id="RU000461"/>
    </source>
</evidence>
<evidence type="ECO:0000256" key="5">
    <source>
        <dbReference type="ARBA" id="ARBA00023002"/>
    </source>
</evidence>
<dbReference type="PROSITE" id="PS00086">
    <property type="entry name" value="CYTOCHROME_P450"/>
    <property type="match status" value="1"/>
</dbReference>
<gene>
    <name evidence="10" type="ORF">GSMUA_00300.1</name>
</gene>
<dbReference type="InterPro" id="IPR017972">
    <property type="entry name" value="Cyt_P450_CS"/>
</dbReference>
<reference evidence="10" key="1">
    <citation type="submission" date="2021-03" db="EMBL/GenBank/DDBJ databases">
        <authorList>
            <consortium name="Genoscope - CEA"/>
            <person name="William W."/>
        </authorList>
    </citation>
    <scope>NUCLEOTIDE SEQUENCE</scope>
    <source>
        <strain evidence="10">Doubled-haploid Pahang</strain>
    </source>
</reference>
<dbReference type="GO" id="GO:0004497">
    <property type="term" value="F:monooxygenase activity"/>
    <property type="evidence" value="ECO:0007669"/>
    <property type="project" value="UniProtKB-KW"/>
</dbReference>
<protein>
    <submittedName>
        <fullName evidence="10">(wild Malaysian banana) hypothetical protein</fullName>
    </submittedName>
</protein>
<accession>A0A8D7BFV0</accession>
<proteinExistence type="inferred from homology"/>
<sequence length="582" mass="66206">MPPSPPKLPFIGNFHQLGSHPHRSLHTLSQKHGPLMLLRLGQVPTLVVSSPDGARDVMRNHDQVFASRPVLKPAKVLFDGCKDLGFSPHGEHWRQLRKICAFHLLSSTRVQSYRLIRQEELMRDISKSGTAPVNLSDKLFRLANAITCRAAFGKHREHRECFVSIVKDTFHVLGGFCLADTFPSLKFLDVLTGVMSHMHRLHHQIDEVLDEILKEHQDDAVTGDDGGRVEDLVDVLLRLKDDPQLEIPLTMDNIKAAILDMFVAGTETSSTVVEWAMSELIRHPWIMERAHKEVREALKGKNRVEESDMDKLNYMKLIIKETLRLHPSLPLLPRLCRETCEVMGYKIEAGTRVFVNAWAICRDPQYWDDAESFKPERFEGSTETSSTVVEWAMSELIRNPSIMERAQEEVREAMKGKNRVEDSDTSELKYMKLIIKETMRLHPPAPLLQRRCRETCEVMGYEIEAGTCVFVNAWAIGRDPRHWDDAETFKPERFQGSSIGFNGLDLEYLPFGAGRRICPGIGFGLAVVELALASLLLHFDWKLPDGMKPEELDMRETRGLVASRKTELKLMATTRIPLPATI</sequence>
<evidence type="ECO:0000256" key="6">
    <source>
        <dbReference type="ARBA" id="ARBA00023004"/>
    </source>
</evidence>
<dbReference type="InterPro" id="IPR036396">
    <property type="entry name" value="Cyt_P450_sf"/>
</dbReference>
<comment type="cofactor">
    <cofactor evidence="1 8">
        <name>heme</name>
        <dbReference type="ChEBI" id="CHEBI:30413"/>
    </cofactor>
</comment>